<keyword evidence="6" id="KW-0798">TonB box</keyword>
<evidence type="ECO:0000256" key="7">
    <source>
        <dbReference type="ARBA" id="ARBA00023136"/>
    </source>
</evidence>
<dbReference type="SUPFAM" id="SSF56935">
    <property type="entry name" value="Porins"/>
    <property type="match status" value="1"/>
</dbReference>
<dbReference type="AlphaFoldDB" id="A0A2H9T7H5"/>
<dbReference type="PANTHER" id="PTHR30069:SF53">
    <property type="entry name" value="COLICIN I RECEPTOR-RELATED"/>
    <property type="match status" value="1"/>
</dbReference>
<evidence type="ECO:0000256" key="2">
    <source>
        <dbReference type="ARBA" id="ARBA00022448"/>
    </source>
</evidence>
<keyword evidence="5" id="KW-0406">Ion transport</keyword>
<dbReference type="InterPro" id="IPR000531">
    <property type="entry name" value="Beta-barrel_TonB"/>
</dbReference>
<keyword evidence="9" id="KW-1133">Transmembrane helix</keyword>
<evidence type="ECO:0000256" key="9">
    <source>
        <dbReference type="SAM" id="Phobius"/>
    </source>
</evidence>
<evidence type="ECO:0000256" key="8">
    <source>
        <dbReference type="ARBA" id="ARBA00023237"/>
    </source>
</evidence>
<keyword evidence="2" id="KW-0813">Transport</keyword>
<keyword evidence="3 9" id="KW-0812">Transmembrane</keyword>
<comment type="subcellular location">
    <subcellularLocation>
        <location evidence="1">Cell outer membrane</location>
        <topology evidence="1">Multi-pass membrane protein</topology>
    </subcellularLocation>
</comment>
<keyword evidence="8" id="KW-0998">Cell outer membrane</keyword>
<feature type="domain" description="TonB-dependent receptor-like beta-barrel" evidence="10">
    <location>
        <begin position="204"/>
        <end position="612"/>
    </location>
</feature>
<dbReference type="GO" id="GO:0009279">
    <property type="term" value="C:cell outer membrane"/>
    <property type="evidence" value="ECO:0007669"/>
    <property type="project" value="UniProtKB-SubCell"/>
</dbReference>
<evidence type="ECO:0000259" key="11">
    <source>
        <dbReference type="Pfam" id="PF07715"/>
    </source>
</evidence>
<accession>A0A2H9T7H5</accession>
<evidence type="ECO:0000313" key="12">
    <source>
        <dbReference type="EMBL" id="PJE79172.1"/>
    </source>
</evidence>
<dbReference type="InterPro" id="IPR036942">
    <property type="entry name" value="Beta-barrel_TonB_sf"/>
</dbReference>
<feature type="domain" description="TonB-dependent receptor plug" evidence="11">
    <location>
        <begin position="60"/>
        <end position="166"/>
    </location>
</feature>
<dbReference type="Gene3D" id="2.170.130.10">
    <property type="entry name" value="TonB-dependent receptor, plug domain"/>
    <property type="match status" value="1"/>
</dbReference>
<sequence length="650" mass="72929">MPDHQIIISHRVTDPKAIIWIFLTTISIIVTTGFPLLSQADDTCYLDDVLITASRTAQTVDETLASVTVISREVIEQSQATDIIDLLKTVPGIQISQNGGRGSLSSIFVRGASSSQTLILIDGLRLNNATSGTPEIQYLVPDQIERIEIVRGPRSSLYGADAIGGVIQIFTRQGREKPELAIKTSTGSRDTHEISIHADGKSHDTRYSLGASLYETQGYNSTNDHYPANTGVNLDDNAYRNKSLTANLSHYFDNGVEAGISSSYQEGKVEYDGYTFSKNFTTYPYSAYTLFRTAFVNAYGLFPICDNWDSRIAVGYSDQKSRQRGKNDHPSAPYIPDFYTTQRLSGLWQNNISWSDNQLFTTGIDYYYDEADSSASYNNANTGSIEKSRYNAAVFIQNQSWFDQSNLQLGLRHDKNESYGDNTTGNIAWGVNLPEQLRLITSYGTAYRAPTFNDLYYPGAGNPELKPETAVNREMELRGLHPLGQWSVSIFQNDIKNMIAWTPDYSGIYKPDNVKSARIRGVETVFSAKWDTWNIQASATWLDPYDKKERALLQRRSRQYATLDINHLSGKYTFGTTIRAQGHSYEDADNTLRLAGFTTIGIRASYRINRMLKSIFKITNILNKTYQTAYGYNGEPRGFFISLLWTPDVS</sequence>
<dbReference type="CDD" id="cd01347">
    <property type="entry name" value="ligand_gated_channel"/>
    <property type="match status" value="1"/>
</dbReference>
<dbReference type="EMBL" id="NSIT01000090">
    <property type="protein sequence ID" value="PJE79172.1"/>
    <property type="molecule type" value="Genomic_DNA"/>
</dbReference>
<dbReference type="PROSITE" id="PS52016">
    <property type="entry name" value="TONB_DEPENDENT_REC_3"/>
    <property type="match status" value="1"/>
</dbReference>
<gene>
    <name evidence="12" type="primary">btuB</name>
    <name evidence="12" type="ORF">CI610_01867</name>
</gene>
<dbReference type="Pfam" id="PF07715">
    <property type="entry name" value="Plug"/>
    <property type="match status" value="1"/>
</dbReference>
<keyword evidence="4" id="KW-0732">Signal</keyword>
<evidence type="ECO:0000256" key="4">
    <source>
        <dbReference type="ARBA" id="ARBA00022729"/>
    </source>
</evidence>
<dbReference type="PANTHER" id="PTHR30069">
    <property type="entry name" value="TONB-DEPENDENT OUTER MEMBRANE RECEPTOR"/>
    <property type="match status" value="1"/>
</dbReference>
<proteinExistence type="predicted"/>
<name>A0A2H9T7H5_9ZZZZ</name>
<comment type="caution">
    <text evidence="12">The sequence shown here is derived from an EMBL/GenBank/DDBJ whole genome shotgun (WGS) entry which is preliminary data.</text>
</comment>
<evidence type="ECO:0000256" key="3">
    <source>
        <dbReference type="ARBA" id="ARBA00022692"/>
    </source>
</evidence>
<keyword evidence="7 9" id="KW-0472">Membrane</keyword>
<dbReference type="GO" id="GO:0015889">
    <property type="term" value="P:cobalamin transport"/>
    <property type="evidence" value="ECO:0007669"/>
    <property type="project" value="TreeGrafter"/>
</dbReference>
<evidence type="ECO:0000259" key="10">
    <source>
        <dbReference type="Pfam" id="PF00593"/>
    </source>
</evidence>
<dbReference type="Gene3D" id="2.40.170.20">
    <property type="entry name" value="TonB-dependent receptor, beta-barrel domain"/>
    <property type="match status" value="1"/>
</dbReference>
<organism evidence="12">
    <name type="scientific">invertebrate metagenome</name>
    <dbReference type="NCBI Taxonomy" id="1711999"/>
    <lineage>
        <taxon>unclassified sequences</taxon>
        <taxon>metagenomes</taxon>
        <taxon>organismal metagenomes</taxon>
    </lineage>
</organism>
<evidence type="ECO:0000256" key="1">
    <source>
        <dbReference type="ARBA" id="ARBA00004571"/>
    </source>
</evidence>
<evidence type="ECO:0000256" key="6">
    <source>
        <dbReference type="ARBA" id="ARBA00023077"/>
    </source>
</evidence>
<feature type="transmembrane region" description="Helical" evidence="9">
    <location>
        <begin position="17"/>
        <end position="37"/>
    </location>
</feature>
<dbReference type="InterPro" id="IPR012910">
    <property type="entry name" value="Plug_dom"/>
</dbReference>
<protein>
    <submittedName>
        <fullName evidence="12">Vitamin B12 transporter BtuB</fullName>
    </submittedName>
</protein>
<dbReference type="InterPro" id="IPR039426">
    <property type="entry name" value="TonB-dep_rcpt-like"/>
</dbReference>
<dbReference type="InterPro" id="IPR037066">
    <property type="entry name" value="Plug_dom_sf"/>
</dbReference>
<dbReference type="GO" id="GO:0006811">
    <property type="term" value="P:monoatomic ion transport"/>
    <property type="evidence" value="ECO:0007669"/>
    <property type="project" value="UniProtKB-KW"/>
</dbReference>
<dbReference type="Pfam" id="PF00593">
    <property type="entry name" value="TonB_dep_Rec_b-barrel"/>
    <property type="match status" value="1"/>
</dbReference>
<evidence type="ECO:0000256" key="5">
    <source>
        <dbReference type="ARBA" id="ARBA00023065"/>
    </source>
</evidence>
<reference evidence="12" key="1">
    <citation type="journal article" date="2017" name="Appl. Environ. Microbiol.">
        <title>Molecular characterization of an Endozoicomonas-like organism causing infection in king scallop Pecten maximus L.</title>
        <authorList>
            <person name="Cano I."/>
            <person name="van Aerle R."/>
            <person name="Ross S."/>
            <person name="Verner-Jeffreys D.W."/>
            <person name="Paley R.K."/>
            <person name="Rimmer G."/>
            <person name="Ryder D."/>
            <person name="Hooper P."/>
            <person name="Stone D."/>
            <person name="Feist S.W."/>
        </authorList>
    </citation>
    <scope>NUCLEOTIDE SEQUENCE</scope>
</reference>